<reference evidence="15 16" key="1">
    <citation type="submission" date="2024-02" db="EMBL/GenBank/DDBJ databases">
        <title>Chromosome-scale genome assembly of the rough periwinkle Littorina saxatilis.</title>
        <authorList>
            <person name="De Jode A."/>
            <person name="Faria R."/>
            <person name="Formenti G."/>
            <person name="Sims Y."/>
            <person name="Smith T.P."/>
            <person name="Tracey A."/>
            <person name="Wood J.M.D."/>
            <person name="Zagrodzka Z.B."/>
            <person name="Johannesson K."/>
            <person name="Butlin R.K."/>
            <person name="Leder E.H."/>
        </authorList>
    </citation>
    <scope>NUCLEOTIDE SEQUENCE [LARGE SCALE GENOMIC DNA]</scope>
    <source>
        <strain evidence="15">Snail1</strain>
        <tissue evidence="15">Muscle</tissue>
    </source>
</reference>
<keyword evidence="12 14" id="KW-0472">Membrane</keyword>
<evidence type="ECO:0000256" key="4">
    <source>
        <dbReference type="ARBA" id="ARBA00005420"/>
    </source>
</evidence>
<evidence type="ECO:0000256" key="9">
    <source>
        <dbReference type="ARBA" id="ARBA00022824"/>
    </source>
</evidence>
<keyword evidence="7 14" id="KW-0812">Transmembrane</keyword>
<dbReference type="Pfam" id="PF03982">
    <property type="entry name" value="DAGAT"/>
    <property type="match status" value="1"/>
</dbReference>
<comment type="subcellular location">
    <subcellularLocation>
        <location evidence="1 14">Endoplasmic reticulum membrane</location>
        <topology evidence="1 14">Multi-pass membrane protein</topology>
    </subcellularLocation>
</comment>
<dbReference type="InterPro" id="IPR007130">
    <property type="entry name" value="DAGAT"/>
</dbReference>
<evidence type="ECO:0000256" key="14">
    <source>
        <dbReference type="RuleBase" id="RU367023"/>
    </source>
</evidence>
<dbReference type="AlphaFoldDB" id="A0AAN9AN10"/>
<comment type="pathway">
    <text evidence="2">Glycerolipid metabolism; triacylglycerol biosynthesis.</text>
</comment>
<dbReference type="PANTHER" id="PTHR12317:SF0">
    <property type="entry name" value="ACYLTRANSFERASE"/>
    <property type="match status" value="1"/>
</dbReference>
<evidence type="ECO:0000256" key="11">
    <source>
        <dbReference type="ARBA" id="ARBA00023098"/>
    </source>
</evidence>
<keyword evidence="13" id="KW-0012">Acyltransferase</keyword>
<sequence>MKILGVELAPLSIPMERRLQTFAIVHYTYIFLFMGFGMVGFFIYLLFTRFYFIPLLYAAWYYYDRQTSAQGGRRSKWVRNWHLHKHFANYFPITIVKTADYHPSKNYIFGLHPHGIMCHSHFCNMGTEGTGFSKLFPAIKPYLCVLAGQFMFPIFREYFLNSGAIEVSRASIEWVLTKEGSGNAVGIIVGGAKEALDAVPGRYTVNLRARKGFVRLALKHGASLVPVFSFGENNIYTQVPNPEGSRLRQFQEFLTNKLGFSPPVFHGRGIFNYTFGLLPYRRPIHTIFGKPIDIEKVNEPTKEQVDELHERYVTELTELFEAHKLDYGAEETSKLVIH</sequence>
<evidence type="ECO:0000256" key="7">
    <source>
        <dbReference type="ARBA" id="ARBA00022692"/>
    </source>
</evidence>
<dbReference type="EC" id="2.3.1.-" evidence="14"/>
<keyword evidence="6 14" id="KW-0808">Transferase</keyword>
<feature type="transmembrane region" description="Helical" evidence="14">
    <location>
        <begin position="24"/>
        <end position="47"/>
    </location>
</feature>
<dbReference type="PANTHER" id="PTHR12317">
    <property type="entry name" value="DIACYLGLYCEROL O-ACYLTRANSFERASE"/>
    <property type="match status" value="1"/>
</dbReference>
<evidence type="ECO:0000256" key="6">
    <source>
        <dbReference type="ARBA" id="ARBA00022679"/>
    </source>
</evidence>
<evidence type="ECO:0000256" key="2">
    <source>
        <dbReference type="ARBA" id="ARBA00004771"/>
    </source>
</evidence>
<accession>A0AAN9AN10</accession>
<comment type="caution">
    <text evidence="14">Lacks conserved residue(s) required for the propagation of feature annotation.</text>
</comment>
<evidence type="ECO:0000256" key="12">
    <source>
        <dbReference type="ARBA" id="ARBA00023136"/>
    </source>
</evidence>
<evidence type="ECO:0000256" key="1">
    <source>
        <dbReference type="ARBA" id="ARBA00004477"/>
    </source>
</evidence>
<keyword evidence="9 14" id="KW-0256">Endoplasmic reticulum</keyword>
<dbReference type="GO" id="GO:0005789">
    <property type="term" value="C:endoplasmic reticulum membrane"/>
    <property type="evidence" value="ECO:0007669"/>
    <property type="project" value="UniProtKB-SubCell"/>
</dbReference>
<evidence type="ECO:0000256" key="8">
    <source>
        <dbReference type="ARBA" id="ARBA00022798"/>
    </source>
</evidence>
<name>A0AAN9AN10_9CAEN</name>
<evidence type="ECO:0000313" key="16">
    <source>
        <dbReference type="Proteomes" id="UP001374579"/>
    </source>
</evidence>
<keyword evidence="16" id="KW-1185">Reference proteome</keyword>
<comment type="similarity">
    <text evidence="4 14">Belongs to the diacylglycerol acyltransferase family.</text>
</comment>
<dbReference type="GO" id="GO:0019432">
    <property type="term" value="P:triglyceride biosynthetic process"/>
    <property type="evidence" value="ECO:0007669"/>
    <property type="project" value="TreeGrafter"/>
</dbReference>
<dbReference type="GO" id="GO:0004144">
    <property type="term" value="F:diacylglycerol O-acyltransferase activity"/>
    <property type="evidence" value="ECO:0007669"/>
    <property type="project" value="TreeGrafter"/>
</dbReference>
<keyword evidence="11" id="KW-0443">Lipid metabolism</keyword>
<keyword evidence="10 14" id="KW-1133">Transmembrane helix</keyword>
<dbReference type="Proteomes" id="UP001374579">
    <property type="component" value="Unassembled WGS sequence"/>
</dbReference>
<comment type="caution">
    <text evidence="15">The sequence shown here is derived from an EMBL/GenBank/DDBJ whole genome shotgun (WGS) entry which is preliminary data.</text>
</comment>
<dbReference type="EMBL" id="JBAMIC010000024">
    <property type="protein sequence ID" value="KAK7089933.1"/>
    <property type="molecule type" value="Genomic_DNA"/>
</dbReference>
<dbReference type="SUPFAM" id="SSF69593">
    <property type="entry name" value="Glycerol-3-phosphate (1)-acyltransferase"/>
    <property type="match status" value="1"/>
</dbReference>
<comment type="pathway">
    <text evidence="3">Lipid metabolism.</text>
</comment>
<dbReference type="CDD" id="cd07987">
    <property type="entry name" value="LPLAT_MGAT-like"/>
    <property type="match status" value="1"/>
</dbReference>
<dbReference type="GO" id="GO:0006071">
    <property type="term" value="P:glycerol metabolic process"/>
    <property type="evidence" value="ECO:0007669"/>
    <property type="project" value="UniProtKB-KW"/>
</dbReference>
<keyword evidence="5" id="KW-0444">Lipid biosynthesis</keyword>
<organism evidence="15 16">
    <name type="scientific">Littorina saxatilis</name>
    <dbReference type="NCBI Taxonomy" id="31220"/>
    <lineage>
        <taxon>Eukaryota</taxon>
        <taxon>Metazoa</taxon>
        <taxon>Spiralia</taxon>
        <taxon>Lophotrochozoa</taxon>
        <taxon>Mollusca</taxon>
        <taxon>Gastropoda</taxon>
        <taxon>Caenogastropoda</taxon>
        <taxon>Littorinimorpha</taxon>
        <taxon>Littorinoidea</taxon>
        <taxon>Littorinidae</taxon>
        <taxon>Littorina</taxon>
    </lineage>
</organism>
<evidence type="ECO:0000256" key="5">
    <source>
        <dbReference type="ARBA" id="ARBA00022516"/>
    </source>
</evidence>
<evidence type="ECO:0000256" key="10">
    <source>
        <dbReference type="ARBA" id="ARBA00022989"/>
    </source>
</evidence>
<evidence type="ECO:0000256" key="13">
    <source>
        <dbReference type="ARBA" id="ARBA00023315"/>
    </source>
</evidence>
<evidence type="ECO:0000313" key="15">
    <source>
        <dbReference type="EMBL" id="KAK7089933.1"/>
    </source>
</evidence>
<gene>
    <name evidence="15" type="ORF">V1264_009810</name>
</gene>
<keyword evidence="8" id="KW-0319">Glycerol metabolism</keyword>
<evidence type="ECO:0000256" key="3">
    <source>
        <dbReference type="ARBA" id="ARBA00005189"/>
    </source>
</evidence>
<proteinExistence type="inferred from homology"/>
<protein>
    <recommendedName>
        <fullName evidence="14">Acyltransferase</fullName>
        <ecNumber evidence="14">2.3.1.-</ecNumber>
    </recommendedName>
</protein>